<evidence type="ECO:0000313" key="2">
    <source>
        <dbReference type="Proteomes" id="UP000295558"/>
    </source>
</evidence>
<protein>
    <submittedName>
        <fullName evidence="1">Uncharacterized protein</fullName>
    </submittedName>
</protein>
<dbReference type="Proteomes" id="UP000295558">
    <property type="component" value="Unassembled WGS sequence"/>
</dbReference>
<sequence>MIDLALTGVFLVLLTFFAKKKSFISLFLNLGMVAIIVAGLGLTDDELTKNDTPTTTHLN</sequence>
<gene>
    <name evidence="1" type="ORF">DFP96_105148</name>
</gene>
<keyword evidence="2" id="KW-1185">Reference proteome</keyword>
<name>A0A4R6ZLE6_9LIST</name>
<proteinExistence type="predicted"/>
<accession>A0A4R6ZLE6</accession>
<dbReference type="RefSeq" id="WP_036073088.1">
    <property type="nucleotide sequence ID" value="NZ_JAARQJ010000022.1"/>
</dbReference>
<dbReference type="AlphaFoldDB" id="A0A4R6ZLE6"/>
<evidence type="ECO:0000313" key="1">
    <source>
        <dbReference type="EMBL" id="TDR53223.1"/>
    </source>
</evidence>
<dbReference type="EMBL" id="SNZK01000005">
    <property type="protein sequence ID" value="TDR53223.1"/>
    <property type="molecule type" value="Genomic_DNA"/>
</dbReference>
<comment type="caution">
    <text evidence="1">The sequence shown here is derived from an EMBL/GenBank/DDBJ whole genome shotgun (WGS) entry which is preliminary data.</text>
</comment>
<reference evidence="1 2" key="1">
    <citation type="submission" date="2019-03" db="EMBL/GenBank/DDBJ databases">
        <title>Genomic Encyclopedia of Type Strains, Phase III (KMG-III): the genomes of soil and plant-associated and newly described type strains.</title>
        <authorList>
            <person name="Whitman W."/>
        </authorList>
    </citation>
    <scope>NUCLEOTIDE SEQUENCE [LARGE SCALE GENOMIC DNA]</scope>
    <source>
        <strain evidence="1 2">CECT 7972</strain>
    </source>
</reference>
<organism evidence="1 2">
    <name type="scientific">Listeria rocourtiae</name>
    <dbReference type="NCBI Taxonomy" id="647910"/>
    <lineage>
        <taxon>Bacteria</taxon>
        <taxon>Bacillati</taxon>
        <taxon>Bacillota</taxon>
        <taxon>Bacilli</taxon>
        <taxon>Bacillales</taxon>
        <taxon>Listeriaceae</taxon>
        <taxon>Listeria</taxon>
    </lineage>
</organism>